<proteinExistence type="inferred from homology"/>
<accession>G0VEV3</accession>
<dbReference type="InterPro" id="IPR003462">
    <property type="entry name" value="ODC_Mu_crystall"/>
</dbReference>
<comment type="similarity">
    <text evidence="1">Belongs to the ornithine cyclodeaminase/mu-crystallin family.</text>
</comment>
<evidence type="ECO:0000313" key="3">
    <source>
        <dbReference type="Proteomes" id="UP000001640"/>
    </source>
</evidence>
<dbReference type="FunCoup" id="G0VEV3">
    <property type="interactions" value="25"/>
</dbReference>
<dbReference type="HOGENOM" id="CLU_042088_0_1_1"/>
<dbReference type="PANTHER" id="PTHR13812:SF19">
    <property type="entry name" value="KETIMINE REDUCTASE MU-CRYSTALLIN"/>
    <property type="match status" value="1"/>
</dbReference>
<gene>
    <name evidence="2" type="primary">NCAS0D00670</name>
    <name evidence="2" type="ordered locus">NCAS_0D00670</name>
</gene>
<sequence>MKMKNVIVTDDEVEAFFSKADGATLVYFLNQLLAALQTYTVDPSINPPRMAHKIISKDGDEVTHLIMPVVSQEYSGVKTLVNNPILGLQGSITVMDPIDGTLKGSLEAKVITAVRTALVSCLPLYLYLKDHLDAFKDSQFINLSVFGTGLQAKWHIIIAIKLLHYLYPSKPFHVTTIYRTRPINTKVLKELLGKDAVITLNDIQIDDKLGVRKCVGQSNVIFGCLPTLTPNLFCQDLNRDGSFTYISLIGSYRSTMHECDEELIDMFKNSSTPIIVDSCEHTLSEAGELISANVKKSNLVEIGELSASSIPVLEVDGNHFILCKIIGLAVMDIAVSQLLLKVLGE</sequence>
<dbReference type="GeneID" id="96903257"/>
<evidence type="ECO:0000313" key="2">
    <source>
        <dbReference type="EMBL" id="CCC69648.1"/>
    </source>
</evidence>
<dbReference type="eggNOG" id="KOG3007">
    <property type="taxonomic scope" value="Eukaryota"/>
</dbReference>
<dbReference type="Proteomes" id="UP000001640">
    <property type="component" value="Chromosome 4"/>
</dbReference>
<organism evidence="2 3">
    <name type="scientific">Naumovozyma castellii</name>
    <name type="common">Yeast</name>
    <name type="synonym">Saccharomyces castellii</name>
    <dbReference type="NCBI Taxonomy" id="27288"/>
    <lineage>
        <taxon>Eukaryota</taxon>
        <taxon>Fungi</taxon>
        <taxon>Dikarya</taxon>
        <taxon>Ascomycota</taxon>
        <taxon>Saccharomycotina</taxon>
        <taxon>Saccharomycetes</taxon>
        <taxon>Saccharomycetales</taxon>
        <taxon>Saccharomycetaceae</taxon>
        <taxon>Naumovozyma</taxon>
    </lineage>
</organism>
<dbReference type="AlphaFoldDB" id="G0VEV3"/>
<dbReference type="OrthoDB" id="41492at2759"/>
<keyword evidence="3" id="KW-1185">Reference proteome</keyword>
<evidence type="ECO:0008006" key="4">
    <source>
        <dbReference type="Google" id="ProtNLM"/>
    </source>
</evidence>
<dbReference type="InterPro" id="IPR023401">
    <property type="entry name" value="ODC_N"/>
</dbReference>
<dbReference type="Pfam" id="PF02423">
    <property type="entry name" value="OCD_Mu_crystall"/>
    <property type="match status" value="1"/>
</dbReference>
<reference evidence="2 3" key="1">
    <citation type="journal article" date="2011" name="Proc. Natl. Acad. Sci. U.S.A.">
        <title>Evolutionary erosion of yeast sex chromosomes by mating-type switching accidents.</title>
        <authorList>
            <person name="Gordon J.L."/>
            <person name="Armisen D."/>
            <person name="Proux-Wera E."/>
            <person name="Oheigeartaigh S.S."/>
            <person name="Byrne K.P."/>
            <person name="Wolfe K.H."/>
        </authorList>
    </citation>
    <scope>NUCLEOTIDE SEQUENCE [LARGE SCALE GENOMIC DNA]</scope>
    <source>
        <strain evidence="3">ATCC 76901 / BCRC 22586 / CBS 4309 / NBRC 1992 / NRRL Y-12630</strain>
    </source>
</reference>
<evidence type="ECO:0000256" key="1">
    <source>
        <dbReference type="ARBA" id="ARBA00008903"/>
    </source>
</evidence>
<dbReference type="STRING" id="1064592.G0VEV3"/>
<name>G0VEV3_NAUCA</name>
<protein>
    <recommendedName>
        <fullName evidence="4">Ornithine cyclodeaminase</fullName>
    </recommendedName>
</protein>
<dbReference type="GO" id="GO:0005737">
    <property type="term" value="C:cytoplasm"/>
    <property type="evidence" value="ECO:0007669"/>
    <property type="project" value="TreeGrafter"/>
</dbReference>
<reference key="2">
    <citation type="submission" date="2011-08" db="EMBL/GenBank/DDBJ databases">
        <title>Genome sequence of Naumovozyma castellii.</title>
        <authorList>
            <person name="Gordon J.L."/>
            <person name="Armisen D."/>
            <person name="Proux-Wera E."/>
            <person name="OhEigeartaigh S.S."/>
            <person name="Byrne K.P."/>
            <person name="Wolfe K.H."/>
        </authorList>
    </citation>
    <scope>NUCLEOTIDE SEQUENCE</scope>
    <source>
        <strain>Type strain:CBS 4309</strain>
    </source>
</reference>
<dbReference type="Gene3D" id="3.40.50.720">
    <property type="entry name" value="NAD(P)-binding Rossmann-like Domain"/>
    <property type="match status" value="1"/>
</dbReference>
<dbReference type="Gene3D" id="3.30.1780.10">
    <property type="entry name" value="ornithine cyclodeaminase, domain 1"/>
    <property type="match status" value="1"/>
</dbReference>
<dbReference type="OMA" id="CVGMGLM"/>
<dbReference type="EMBL" id="HE576755">
    <property type="protein sequence ID" value="CCC69648.1"/>
    <property type="molecule type" value="Genomic_DNA"/>
</dbReference>
<dbReference type="PANTHER" id="PTHR13812">
    <property type="entry name" value="KETIMINE REDUCTASE MU-CRYSTALLIN"/>
    <property type="match status" value="1"/>
</dbReference>
<dbReference type="InterPro" id="IPR036291">
    <property type="entry name" value="NAD(P)-bd_dom_sf"/>
</dbReference>
<dbReference type="InParanoid" id="G0VEV3"/>
<dbReference type="SUPFAM" id="SSF51735">
    <property type="entry name" value="NAD(P)-binding Rossmann-fold domains"/>
    <property type="match status" value="1"/>
</dbReference>
<dbReference type="RefSeq" id="XP_003676012.1">
    <property type="nucleotide sequence ID" value="XM_003675964.1"/>
</dbReference>
<dbReference type="KEGG" id="ncs:NCAS_0D00670"/>